<dbReference type="eggNOG" id="COG1573">
    <property type="taxonomic scope" value="Bacteria"/>
</dbReference>
<dbReference type="Proteomes" id="UP000002531">
    <property type="component" value="Chromosome"/>
</dbReference>
<organism evidence="2 3">
    <name type="scientific">Nitrobacter winogradskyi (strain ATCC 25391 / DSM 10237 / CIP 104748 / NCIMB 11846 / Nb-255)</name>
    <dbReference type="NCBI Taxonomy" id="323098"/>
    <lineage>
        <taxon>Bacteria</taxon>
        <taxon>Pseudomonadati</taxon>
        <taxon>Pseudomonadota</taxon>
        <taxon>Alphaproteobacteria</taxon>
        <taxon>Hyphomicrobiales</taxon>
        <taxon>Nitrobacteraceae</taxon>
        <taxon>Nitrobacter</taxon>
    </lineage>
</organism>
<dbReference type="Pfam" id="PF13566">
    <property type="entry name" value="DUF4130"/>
    <property type="match status" value="1"/>
</dbReference>
<evidence type="ECO:0000313" key="2">
    <source>
        <dbReference type="EMBL" id="ABA05513.1"/>
    </source>
</evidence>
<dbReference type="STRING" id="323098.Nwi_2259"/>
<reference evidence="2 3" key="1">
    <citation type="journal article" date="2006" name="Appl. Environ. Microbiol.">
        <title>Genome sequence of the chemolithoautotrophic nitrite-oxidizing bacterium Nitrobacter winogradskyi Nb-255.</title>
        <authorList>
            <person name="Starkenburg S.R."/>
            <person name="Chain P.S."/>
            <person name="Sayavedra-Soto L.A."/>
            <person name="Hauser L."/>
            <person name="Land M.L."/>
            <person name="Larimer F.W."/>
            <person name="Malfatti S.A."/>
            <person name="Klotz M.G."/>
            <person name="Bottomley P.J."/>
            <person name="Arp D.J."/>
            <person name="Hickey W.J."/>
        </authorList>
    </citation>
    <scope>NUCLEOTIDE SEQUENCE [LARGE SCALE GENOMIC DNA]</scope>
    <source>
        <strain evidence="3">ATCC 25391 / DSM 10237 / CIP 104748 / NCIMB 11846 / Nb-255</strain>
    </source>
</reference>
<dbReference type="NCBIfam" id="TIGR03915">
    <property type="entry name" value="SAM_7_link_chp"/>
    <property type="match status" value="1"/>
</dbReference>
<evidence type="ECO:0000259" key="1">
    <source>
        <dbReference type="Pfam" id="PF13566"/>
    </source>
</evidence>
<dbReference type="KEGG" id="nwi:Nwi_2259"/>
<proteinExistence type="predicted"/>
<dbReference type="HOGENOM" id="CLU_046101_0_0_5"/>
<dbReference type="AlphaFoldDB" id="Q3SQC8"/>
<sequence>MTRHIILDGETDFDGWRRAARALALNNAAPHDVVWRAPGNEPDLFTPAAAALPDGPFVSTFNIPARFIELAQAAILHRDPERFALLYRLLWRLRMNHDLLDIATDQDVVRIRDMVRAVRRDEHKMHAFVRFREIGRERDTHFIAWFEPEHHIVELAAPFFMRRFADMNWSILTPDTCAHWNDNRLSFTPGVCRDEAPAGDRLEEVWRSYYASIFNTARLKVKAMQTEMPKKYWRNLPEASLIRVFLG</sequence>
<evidence type="ECO:0000313" key="3">
    <source>
        <dbReference type="Proteomes" id="UP000002531"/>
    </source>
</evidence>
<dbReference type="InterPro" id="IPR025404">
    <property type="entry name" value="DUF4130"/>
</dbReference>
<name>Q3SQC8_NITWN</name>
<accession>Q3SQC8</accession>
<dbReference type="OrthoDB" id="5290748at2"/>
<dbReference type="InterPro" id="IPR023875">
    <property type="entry name" value="DNA_repair_put"/>
</dbReference>
<feature type="domain" description="DUF4130" evidence="1">
    <location>
        <begin position="80"/>
        <end position="238"/>
    </location>
</feature>
<gene>
    <name evidence="2" type="ordered locus">Nwi_2259</name>
</gene>
<dbReference type="EMBL" id="CP000115">
    <property type="protein sequence ID" value="ABA05513.1"/>
    <property type="molecule type" value="Genomic_DNA"/>
</dbReference>
<keyword evidence="3" id="KW-1185">Reference proteome</keyword>
<protein>
    <submittedName>
        <fullName evidence="2">Phage SPO1 DNA polymerase-related protein</fullName>
    </submittedName>
</protein>